<protein>
    <submittedName>
        <fullName evidence="5">Immunoglobulin-blocking virulence protein</fullName>
    </submittedName>
</protein>
<dbReference type="RefSeq" id="WP_140914754.1">
    <property type="nucleotide sequence ID" value="NZ_VHHP01000003.1"/>
</dbReference>
<gene>
    <name evidence="5" type="ORF">FJR74_01325</name>
</gene>
<proteinExistence type="predicted"/>
<evidence type="ECO:0000259" key="3">
    <source>
        <dbReference type="Pfam" id="PF26360"/>
    </source>
</evidence>
<keyword evidence="2" id="KW-1133">Transmembrane helix</keyword>
<keyword evidence="6" id="KW-1185">Reference proteome</keyword>
<keyword evidence="2" id="KW-0472">Membrane</keyword>
<evidence type="ECO:0000256" key="2">
    <source>
        <dbReference type="SAM" id="Phobius"/>
    </source>
</evidence>
<dbReference type="Proteomes" id="UP000316851">
    <property type="component" value="Unassembled WGS sequence"/>
</dbReference>
<feature type="region of interest" description="Disordered" evidence="1">
    <location>
        <begin position="670"/>
        <end position="694"/>
    </location>
</feature>
<organism evidence="5 6">
    <name type="scientific">Metamycoplasma neophronis</name>
    <dbReference type="NCBI Taxonomy" id="872983"/>
    <lineage>
        <taxon>Bacteria</taxon>
        <taxon>Bacillati</taxon>
        <taxon>Mycoplasmatota</taxon>
        <taxon>Mycoplasmoidales</taxon>
        <taxon>Metamycoplasmataceae</taxon>
        <taxon>Metamycoplasma</taxon>
    </lineage>
</organism>
<dbReference type="NCBIfam" id="TIGR04524">
    <property type="entry name" value="mycoplas_M_dom"/>
    <property type="match status" value="1"/>
</dbReference>
<feature type="transmembrane region" description="Helical" evidence="2">
    <location>
        <begin position="12"/>
        <end position="32"/>
    </location>
</feature>
<dbReference type="InterPro" id="IPR058860">
    <property type="entry name" value="MIB_M2"/>
</dbReference>
<keyword evidence="2" id="KW-0812">Transmembrane</keyword>
<feature type="domain" description="Mycoplasma immunoglobulin binding protein M2" evidence="4">
    <location>
        <begin position="1087"/>
        <end position="1253"/>
    </location>
</feature>
<evidence type="ECO:0000259" key="4">
    <source>
        <dbReference type="Pfam" id="PF26364"/>
    </source>
</evidence>
<name>A0ABY2Z0H8_9BACT</name>
<evidence type="ECO:0000256" key="1">
    <source>
        <dbReference type="SAM" id="MobiDB-lite"/>
    </source>
</evidence>
<dbReference type="Pfam" id="PF26364">
    <property type="entry name" value="MIB_M2"/>
    <property type="match status" value="1"/>
</dbReference>
<sequence length="1274" mass="142834">MIKAKKNRLIKILSISALVALGIGVGSGILFYKLRKSAIDKKISINGTDDKQNLSNKVDIIIHPDKTSISDVNVDTKDKLVNTIIVFLNSEDNNLEIKREVIQTKANEEIKIDVNSLIPDGFILDMSKYPDKQISVQAGKEQNVYVIPEPRGNITKLEFFFDNAQVGETKEITLKPGETIDNIQEYLPEGYKLKDPNNLSITLGITNRLQVIKLEKEVTITIIFKTKDGVVVENREIKTFVESTINPRNYLPQNYSFDESETDEKLKPFTVDGAITKEYIVKKNPVVHITNIIFQEGNKVIKRDSIQTIDDQKITIENINSSLPVGYELDNGFDVENIIIGRDNIVSIHAIKKIITTVIKFVNAEDGVEIVSKTIQTEEGQAAPDISTLVPATYKLISGQPEITLGQVNTYKLEPENQVKKTTIVFKDGESIISTKILQLATIDKSAIQSILPNGYSLKEETLSEIKIGETNFIQVTKTKVTTTIVYKYNNEVVGTQTALTTQDEQIKLNIPEGYELQNPNQIPVITKGISNTVNVKPVIVKHKTILKFVNEKTNKEVAQVEVITSNDELINVEKYVPKEYRLADRSAKFNAEIDKVNTVYVLPVTKEYTTYLHFVGEGLDTTVTVKTKDTEPVNVINYVPAGYKLVNPNSASSYTLGATNTYNVEKIKSKEPEKVSSEDVPETKPETKPEDKKLTTQEIAKIIAEGGRPINANSIIIEKPSSLPNVTPEVLSNEVKQIARQKINNLQKLASLNRDITADDLKDIYSADYARNKDLVEMFAKYINGEIKFWGPQYSKEEIRQIWKAQIQAAMNILESELAKGHVPDLEISGNTWGYNLGINFGPTSDEYNPTVISLKNANKKRYFANDDKWNRTGNKLLSGDYIGWKKYDVSGQFTGVVKPEDREKTTVDSNGKVIKRDDGLRVYLYKPDKNNTFVPNNEERWMLQIDASNRIGLFNAINVLNQNEKITAVFIRNIGINNKPSEIANIYKNLPSRIKKLSLDYETQIMDGIGALQNKMLDEVELFTSLNNNDDNIGDSRGHAMNYPYGWGIDPNAFRNTKFISYDYNPTKNFENQNTTEITAGAIVFNVIRPDVNGSLTDVINGFRLALHTHEDWRVYNGSFGDGSWPVKVDMSLTNFTTLKAVNLYGKKFKTLKFKSKGDTFTLEAIDLGPSQYSAILANWGPNDKPKILFSDDLTHKILIKGTVADLTKTGKGSWVTELNALVEGVKNAKNIDTIEVENQDMYNLLQQSGQLSGLKLSLKSDNSGSEEPIFG</sequence>
<dbReference type="Pfam" id="PF26360">
    <property type="entry name" value="MIB_M1"/>
    <property type="match status" value="1"/>
</dbReference>
<dbReference type="EMBL" id="VHHP01000003">
    <property type="protein sequence ID" value="TPR54066.1"/>
    <property type="molecule type" value="Genomic_DNA"/>
</dbReference>
<feature type="domain" description="IgG-blocking virulence" evidence="3">
    <location>
        <begin position="857"/>
        <end position="1073"/>
    </location>
</feature>
<dbReference type="InterPro" id="IPR030941">
    <property type="entry name" value="Predic_Ig_block"/>
</dbReference>
<reference evidence="5" key="1">
    <citation type="submission" date="2019-06" db="EMBL/GenBank/DDBJ databases">
        <title>Mycoplasma neophronis type strain whole genome sequence.</title>
        <authorList>
            <person name="Spergser J."/>
        </authorList>
    </citation>
    <scope>NUCLEOTIDE SEQUENCE [LARGE SCALE GENOMIC DNA]</scope>
    <source>
        <strain evidence="5">DSM 24097</strain>
    </source>
</reference>
<dbReference type="NCBIfam" id="TIGR04526">
    <property type="entry name" value="predic_Ig_block"/>
    <property type="match status" value="1"/>
</dbReference>
<comment type="caution">
    <text evidence="5">The sequence shown here is derived from an EMBL/GenBank/DDBJ whole genome shotgun (WGS) entry which is preliminary data.</text>
</comment>
<accession>A0ABY2Z0H8</accession>
<evidence type="ECO:0000313" key="6">
    <source>
        <dbReference type="Proteomes" id="UP000316851"/>
    </source>
</evidence>
<dbReference type="InterPro" id="IPR030942">
    <property type="entry name" value="Mycoplas_M_dom"/>
</dbReference>
<evidence type="ECO:0000313" key="5">
    <source>
        <dbReference type="EMBL" id="TPR54066.1"/>
    </source>
</evidence>